<dbReference type="EMBL" id="CAIIXF020000006">
    <property type="protein sequence ID" value="CAH1786495.1"/>
    <property type="molecule type" value="Genomic_DNA"/>
</dbReference>
<protein>
    <submittedName>
        <fullName evidence="4">Uncharacterized protein</fullName>
    </submittedName>
</protein>
<feature type="compositionally biased region" description="Low complexity" evidence="1">
    <location>
        <begin position="198"/>
        <end position="210"/>
    </location>
</feature>
<feature type="compositionally biased region" description="Low complexity" evidence="1">
    <location>
        <begin position="153"/>
        <end position="164"/>
    </location>
</feature>
<feature type="compositionally biased region" description="Low complexity" evidence="1">
    <location>
        <begin position="221"/>
        <end position="235"/>
    </location>
</feature>
<name>A0A8J1TZ67_OWEFU</name>
<dbReference type="Proteomes" id="UP000749559">
    <property type="component" value="Unassembled WGS sequence"/>
</dbReference>
<evidence type="ECO:0000256" key="3">
    <source>
        <dbReference type="SAM" id="SignalP"/>
    </source>
</evidence>
<feature type="region of interest" description="Disordered" evidence="1">
    <location>
        <begin position="153"/>
        <end position="210"/>
    </location>
</feature>
<keyword evidence="3" id="KW-0732">Signal</keyword>
<evidence type="ECO:0000313" key="5">
    <source>
        <dbReference type="Proteomes" id="UP000749559"/>
    </source>
</evidence>
<keyword evidence="2" id="KW-0812">Transmembrane</keyword>
<keyword evidence="5" id="KW-1185">Reference proteome</keyword>
<reference evidence="4" key="1">
    <citation type="submission" date="2022-03" db="EMBL/GenBank/DDBJ databases">
        <authorList>
            <person name="Martin C."/>
        </authorList>
    </citation>
    <scope>NUCLEOTIDE SEQUENCE</scope>
</reference>
<proteinExistence type="predicted"/>
<feature type="compositionally biased region" description="Polar residues" evidence="1">
    <location>
        <begin position="177"/>
        <end position="197"/>
    </location>
</feature>
<dbReference type="AlphaFoldDB" id="A0A8J1TZ67"/>
<feature type="transmembrane region" description="Helical" evidence="2">
    <location>
        <begin position="309"/>
        <end position="332"/>
    </location>
</feature>
<evidence type="ECO:0000256" key="1">
    <source>
        <dbReference type="SAM" id="MobiDB-lite"/>
    </source>
</evidence>
<feature type="chain" id="PRO_5043714381" evidence="3">
    <location>
        <begin position="20"/>
        <end position="370"/>
    </location>
</feature>
<feature type="region of interest" description="Disordered" evidence="1">
    <location>
        <begin position="221"/>
        <end position="240"/>
    </location>
</feature>
<accession>A0A8J1TZ67</accession>
<gene>
    <name evidence="4" type="ORF">OFUS_LOCUS12384</name>
</gene>
<keyword evidence="2" id="KW-0472">Membrane</keyword>
<comment type="caution">
    <text evidence="4">The sequence shown here is derived from an EMBL/GenBank/DDBJ whole genome shotgun (WGS) entry which is preliminary data.</text>
</comment>
<evidence type="ECO:0000256" key="2">
    <source>
        <dbReference type="SAM" id="Phobius"/>
    </source>
</evidence>
<evidence type="ECO:0000313" key="4">
    <source>
        <dbReference type="EMBL" id="CAH1786495.1"/>
    </source>
</evidence>
<keyword evidence="2" id="KW-1133">Transmembrane helix</keyword>
<sequence>MSEMINFTLVLLSFALGCGDKIAYVQSQTGDVMAITKSWWQDTSKYFEVKFLLSPAKPINNWKVFFVFSSPIDGPPVALWNADQVCLRSDKIVLILKQKYGGTCSQSGRTIEQSDCGFQVTYNGYMSIEVGLVGDLDLSTCTYTTIHNLASTTQSTTGQSTDSHSITDRPTIIKLTTDGSPTSTQTISDQPTITQTANDPSTTTQTITDQTTTIQTITDQTITTQTTNDPSTTTQNMPKTTSFNREPFIAIAAPPLSLSFQSENRSQTADKRGSGIPEWEPLTVYRRKDNPEAMNFATDPISVALGGSAILILAGIVGFVIFLDLATACRYVDFHARRKTKRKAKKRCRKNKRIIEPIAEEVVDISEATI</sequence>
<organism evidence="4 5">
    <name type="scientific">Owenia fusiformis</name>
    <name type="common">Polychaete worm</name>
    <dbReference type="NCBI Taxonomy" id="6347"/>
    <lineage>
        <taxon>Eukaryota</taxon>
        <taxon>Metazoa</taxon>
        <taxon>Spiralia</taxon>
        <taxon>Lophotrochozoa</taxon>
        <taxon>Annelida</taxon>
        <taxon>Polychaeta</taxon>
        <taxon>Sedentaria</taxon>
        <taxon>Canalipalpata</taxon>
        <taxon>Sabellida</taxon>
        <taxon>Oweniida</taxon>
        <taxon>Oweniidae</taxon>
        <taxon>Owenia</taxon>
    </lineage>
</organism>
<feature type="signal peptide" evidence="3">
    <location>
        <begin position="1"/>
        <end position="19"/>
    </location>
</feature>